<comment type="caution">
    <text evidence="2">The sequence shown here is derived from an EMBL/GenBank/DDBJ whole genome shotgun (WGS) entry which is preliminary data.</text>
</comment>
<feature type="region of interest" description="Disordered" evidence="1">
    <location>
        <begin position="20"/>
        <end position="43"/>
    </location>
</feature>
<evidence type="ECO:0000313" key="2">
    <source>
        <dbReference type="EMBL" id="CAG8726543.1"/>
    </source>
</evidence>
<evidence type="ECO:0000256" key="1">
    <source>
        <dbReference type="SAM" id="MobiDB-lite"/>
    </source>
</evidence>
<evidence type="ECO:0000313" key="3">
    <source>
        <dbReference type="Proteomes" id="UP000789375"/>
    </source>
</evidence>
<organism evidence="2 3">
    <name type="scientific">Funneliformis mosseae</name>
    <name type="common">Endomycorrhizal fungus</name>
    <name type="synonym">Glomus mosseae</name>
    <dbReference type="NCBI Taxonomy" id="27381"/>
    <lineage>
        <taxon>Eukaryota</taxon>
        <taxon>Fungi</taxon>
        <taxon>Fungi incertae sedis</taxon>
        <taxon>Mucoromycota</taxon>
        <taxon>Glomeromycotina</taxon>
        <taxon>Glomeromycetes</taxon>
        <taxon>Glomerales</taxon>
        <taxon>Glomeraceae</taxon>
        <taxon>Funneliformis</taxon>
    </lineage>
</organism>
<sequence length="43" mass="4623">LSQEEALSCVPLPITYSPDCTKSKGTTRVNSNPSSRVLLSKSK</sequence>
<proteinExistence type="predicted"/>
<dbReference type="EMBL" id="CAJVPP010015314">
    <property type="protein sequence ID" value="CAG8726543.1"/>
    <property type="molecule type" value="Genomic_DNA"/>
</dbReference>
<dbReference type="AlphaFoldDB" id="A0A9N9I9Q0"/>
<accession>A0A9N9I9Q0</accession>
<reference evidence="2" key="1">
    <citation type="submission" date="2021-06" db="EMBL/GenBank/DDBJ databases">
        <authorList>
            <person name="Kallberg Y."/>
            <person name="Tangrot J."/>
            <person name="Rosling A."/>
        </authorList>
    </citation>
    <scope>NUCLEOTIDE SEQUENCE</scope>
    <source>
        <strain evidence="2">87-6 pot B 2015</strain>
    </source>
</reference>
<dbReference type="Proteomes" id="UP000789375">
    <property type="component" value="Unassembled WGS sequence"/>
</dbReference>
<protein>
    <submittedName>
        <fullName evidence="2">2441_t:CDS:1</fullName>
    </submittedName>
</protein>
<gene>
    <name evidence="2" type="ORF">FMOSSE_LOCUS15381</name>
</gene>
<keyword evidence="3" id="KW-1185">Reference proteome</keyword>
<name>A0A9N9I9Q0_FUNMO</name>
<feature type="non-terminal residue" evidence="2">
    <location>
        <position position="1"/>
    </location>
</feature>
<feature type="compositionally biased region" description="Polar residues" evidence="1">
    <location>
        <begin position="20"/>
        <end position="37"/>
    </location>
</feature>